<protein>
    <recommendedName>
        <fullName evidence="3">Lipoprotein</fullName>
    </recommendedName>
</protein>
<organism evidence="1 2">
    <name type="scientific">Brachyspira pilosicoli WesB</name>
    <dbReference type="NCBI Taxonomy" id="1161918"/>
    <lineage>
        <taxon>Bacteria</taxon>
        <taxon>Pseudomonadati</taxon>
        <taxon>Spirochaetota</taxon>
        <taxon>Spirochaetia</taxon>
        <taxon>Brachyspirales</taxon>
        <taxon>Brachyspiraceae</taxon>
        <taxon>Brachyspira</taxon>
    </lineage>
</organism>
<dbReference type="RefSeq" id="WP_014932626.1">
    <property type="nucleotide sequence ID" value="NC_018604.1"/>
</dbReference>
<accession>K0JIT3</accession>
<dbReference type="PROSITE" id="PS51257">
    <property type="entry name" value="PROKAR_LIPOPROTEIN"/>
    <property type="match status" value="1"/>
</dbReference>
<dbReference type="EMBL" id="HE793032">
    <property type="protein sequence ID" value="CCG56205.1"/>
    <property type="molecule type" value="Genomic_DNA"/>
</dbReference>
<evidence type="ECO:0008006" key="3">
    <source>
        <dbReference type="Google" id="ProtNLM"/>
    </source>
</evidence>
<dbReference type="KEGG" id="bpw:WESB_0735"/>
<evidence type="ECO:0000313" key="2">
    <source>
        <dbReference type="Proteomes" id="UP000003759"/>
    </source>
</evidence>
<proteinExistence type="predicted"/>
<dbReference type="AlphaFoldDB" id="K0JIT3"/>
<evidence type="ECO:0000313" key="1">
    <source>
        <dbReference type="EMBL" id="CCG56205.1"/>
    </source>
</evidence>
<gene>
    <name evidence="1" type="ORF">WESB_0735</name>
</gene>
<reference evidence="1 2" key="1">
    <citation type="journal article" date="2012" name="BMC Genomics">
        <title>Comparative genomics of Brachyspira pilosicoli strains: genome rearrangements, reductions and correlation of genetic compliment with phenotypic diversity.</title>
        <authorList>
            <person name="Mappley L.J."/>
            <person name="Black M.L."/>
            <person name="Abuoun M."/>
            <person name="Darby A.C."/>
            <person name="Woodward M.J."/>
            <person name="Parkhill J."/>
            <person name="Turner A.K."/>
            <person name="Bellgard M.I."/>
            <person name="La T."/>
            <person name="Phillips N.D."/>
            <person name="La Ragione R.M."/>
            <person name="Hampson D.J."/>
        </authorList>
    </citation>
    <scope>NUCLEOTIDE SEQUENCE [LARGE SCALE GENOMIC DNA]</scope>
    <source>
        <strain evidence="1">WesB</strain>
    </source>
</reference>
<sequence>MRLIMLVMIFTITLISCQTTKKYINVPLTQPPSIYNIPKIDTDKDLIKAYQNATIKIAQWQSWFNVQVNSNYYNYNRR</sequence>
<name>K0JIT3_BRAPL</name>
<dbReference type="PATRIC" id="fig|1161918.5.peg.2612"/>
<dbReference type="Proteomes" id="UP000003759">
    <property type="component" value="Chromosome"/>
</dbReference>
<dbReference type="HOGENOM" id="CLU_187439_0_0_12"/>